<keyword evidence="2" id="KW-0812">Transmembrane</keyword>
<feature type="transmembrane region" description="Helical" evidence="2">
    <location>
        <begin position="103"/>
        <end position="127"/>
    </location>
</feature>
<evidence type="ECO:0000313" key="3">
    <source>
        <dbReference type="EMBL" id="CAK9029914.1"/>
    </source>
</evidence>
<dbReference type="Proteomes" id="UP001642484">
    <property type="component" value="Unassembled WGS sequence"/>
</dbReference>
<keyword evidence="2" id="KW-0472">Membrane</keyword>
<keyword evidence="2" id="KW-1133">Transmembrane helix</keyword>
<keyword evidence="4" id="KW-1185">Reference proteome</keyword>
<organism evidence="3 4">
    <name type="scientific">Durusdinium trenchii</name>
    <dbReference type="NCBI Taxonomy" id="1381693"/>
    <lineage>
        <taxon>Eukaryota</taxon>
        <taxon>Sar</taxon>
        <taxon>Alveolata</taxon>
        <taxon>Dinophyceae</taxon>
        <taxon>Suessiales</taxon>
        <taxon>Symbiodiniaceae</taxon>
        <taxon>Durusdinium</taxon>
    </lineage>
</organism>
<reference evidence="3 4" key="1">
    <citation type="submission" date="2024-02" db="EMBL/GenBank/DDBJ databases">
        <authorList>
            <person name="Chen Y."/>
            <person name="Shah S."/>
            <person name="Dougan E. K."/>
            <person name="Thang M."/>
            <person name="Chan C."/>
        </authorList>
    </citation>
    <scope>NUCLEOTIDE SEQUENCE [LARGE SCALE GENOMIC DNA]</scope>
</reference>
<sequence>MQILYDMLYYFAADGEETCSYPVGVVVASSKPAGMTSRVATLYSSSPWHASTKVGICWDKAFETSYDMILTPKSTTMESIGHEYRDRSRFSARLDQFLRTNPFVLSSLLGAVGISISLFVGMAWYHFIVQNAMKEEDDIIDDIEAEDEAYEMVTLPKNKMPSADAEGSSSEEETIVD</sequence>
<evidence type="ECO:0000313" key="4">
    <source>
        <dbReference type="Proteomes" id="UP001642484"/>
    </source>
</evidence>
<dbReference type="EMBL" id="CAXAMN010009835">
    <property type="protein sequence ID" value="CAK9029914.1"/>
    <property type="molecule type" value="Genomic_DNA"/>
</dbReference>
<gene>
    <name evidence="3" type="ORF">CCMP2556_LOCUS17676</name>
</gene>
<proteinExistence type="predicted"/>
<comment type="caution">
    <text evidence="3">The sequence shown here is derived from an EMBL/GenBank/DDBJ whole genome shotgun (WGS) entry which is preliminary data.</text>
</comment>
<name>A0ABP0KU30_9DINO</name>
<evidence type="ECO:0000256" key="1">
    <source>
        <dbReference type="SAM" id="MobiDB-lite"/>
    </source>
</evidence>
<accession>A0ABP0KU30</accession>
<evidence type="ECO:0000256" key="2">
    <source>
        <dbReference type="SAM" id="Phobius"/>
    </source>
</evidence>
<protein>
    <submittedName>
        <fullName evidence="3">Uncharacterized protein</fullName>
    </submittedName>
</protein>
<feature type="region of interest" description="Disordered" evidence="1">
    <location>
        <begin position="155"/>
        <end position="177"/>
    </location>
</feature>